<comment type="subcellular location">
    <subcellularLocation>
        <location evidence="1">Cell outer membrane</location>
    </subcellularLocation>
</comment>
<keyword evidence="3" id="KW-0998">Cell outer membrane</keyword>
<dbReference type="PANTHER" id="PTHR30329:SF21">
    <property type="entry name" value="LIPOPROTEIN YIAD-RELATED"/>
    <property type="match status" value="1"/>
</dbReference>
<proteinExistence type="predicted"/>
<gene>
    <name evidence="7" type="ORF">MJG50_03955</name>
</gene>
<comment type="caution">
    <text evidence="7">The sequence shown here is derived from an EMBL/GenBank/DDBJ whole genome shotgun (WGS) entry which is preliminary data.</text>
</comment>
<dbReference type="SUPFAM" id="SSF103088">
    <property type="entry name" value="OmpA-like"/>
    <property type="match status" value="1"/>
</dbReference>
<dbReference type="GO" id="GO:0009279">
    <property type="term" value="C:cell outer membrane"/>
    <property type="evidence" value="ECO:0007669"/>
    <property type="project" value="UniProtKB-SubCell"/>
</dbReference>
<keyword evidence="8" id="KW-1185">Reference proteome</keyword>
<dbReference type="InterPro" id="IPR036737">
    <property type="entry name" value="OmpA-like_sf"/>
</dbReference>
<organism evidence="7 8">
    <name type="scientific">Fredinandcohnia quinoae</name>
    <dbReference type="NCBI Taxonomy" id="2918902"/>
    <lineage>
        <taxon>Bacteria</taxon>
        <taxon>Bacillati</taxon>
        <taxon>Bacillota</taxon>
        <taxon>Bacilli</taxon>
        <taxon>Bacillales</taxon>
        <taxon>Bacillaceae</taxon>
        <taxon>Fredinandcohnia</taxon>
    </lineage>
</organism>
<dbReference type="Pfam" id="PF00691">
    <property type="entry name" value="OmpA"/>
    <property type="match status" value="1"/>
</dbReference>
<dbReference type="InterPro" id="IPR006665">
    <property type="entry name" value="OmpA-like"/>
</dbReference>
<evidence type="ECO:0000256" key="4">
    <source>
        <dbReference type="PROSITE-ProRule" id="PRU00473"/>
    </source>
</evidence>
<evidence type="ECO:0000256" key="2">
    <source>
        <dbReference type="ARBA" id="ARBA00023136"/>
    </source>
</evidence>
<dbReference type="EMBL" id="JAKTTI010000003">
    <property type="protein sequence ID" value="MCH1624470.1"/>
    <property type="molecule type" value="Genomic_DNA"/>
</dbReference>
<reference evidence="7" key="1">
    <citation type="submission" date="2022-02" db="EMBL/GenBank/DDBJ databases">
        <title>Fredinandcohnia quinoae sp. nov. isolated from Chenopodium quinoa seeds.</title>
        <authorList>
            <person name="Saati-Santamaria Z."/>
            <person name="Flores-Felix J.D."/>
            <person name="Igual J.M."/>
            <person name="Velazquez E."/>
            <person name="Garcia-Fraile P."/>
            <person name="Martinez-Molina E."/>
        </authorList>
    </citation>
    <scope>NUCLEOTIDE SEQUENCE</scope>
    <source>
        <strain evidence="7">SECRCQ15</strain>
    </source>
</reference>
<dbReference type="InterPro" id="IPR006664">
    <property type="entry name" value="OMP_bac"/>
</dbReference>
<dbReference type="RefSeq" id="WP_240252904.1">
    <property type="nucleotide sequence ID" value="NZ_JAKTTI010000003.1"/>
</dbReference>
<name>A0AAW5DZL5_9BACI</name>
<dbReference type="Gene3D" id="3.30.1330.60">
    <property type="entry name" value="OmpA-like domain"/>
    <property type="match status" value="1"/>
</dbReference>
<dbReference type="PANTHER" id="PTHR30329">
    <property type="entry name" value="STATOR ELEMENT OF FLAGELLAR MOTOR COMPLEX"/>
    <property type="match status" value="1"/>
</dbReference>
<evidence type="ECO:0000313" key="8">
    <source>
        <dbReference type="Proteomes" id="UP001431131"/>
    </source>
</evidence>
<feature type="compositionally biased region" description="Polar residues" evidence="5">
    <location>
        <begin position="32"/>
        <end position="42"/>
    </location>
</feature>
<feature type="domain" description="OmpA-like" evidence="6">
    <location>
        <begin position="353"/>
        <end position="471"/>
    </location>
</feature>
<dbReference type="AlphaFoldDB" id="A0AAW5DZL5"/>
<evidence type="ECO:0000256" key="3">
    <source>
        <dbReference type="ARBA" id="ARBA00023237"/>
    </source>
</evidence>
<accession>A0AAW5DZL5</accession>
<evidence type="ECO:0000256" key="1">
    <source>
        <dbReference type="ARBA" id="ARBA00004442"/>
    </source>
</evidence>
<dbReference type="PROSITE" id="PS51257">
    <property type="entry name" value="PROKAR_LIPOPROTEIN"/>
    <property type="match status" value="1"/>
</dbReference>
<feature type="region of interest" description="Disordered" evidence="5">
    <location>
        <begin position="26"/>
        <end position="59"/>
    </location>
</feature>
<feature type="compositionally biased region" description="Basic and acidic residues" evidence="5">
    <location>
        <begin position="43"/>
        <end position="59"/>
    </location>
</feature>
<evidence type="ECO:0000256" key="5">
    <source>
        <dbReference type="SAM" id="MobiDB-lite"/>
    </source>
</evidence>
<sequence>MGRKAIWFTFILMTICFLVGCESNRDKESSGEENSSITVKNTNEADKKQKEDSKNKKVKADSTKIKLSGEILNKNGKLVVKGKSNLMEGTSVSIDWLDRPFSIRNPVCLLCDKVAVVDKNGNFTYEIPTDLKSWGHILVKIEVVVGGLGQTEEIEAVFGEHGENLKGPFVSKHEILGEEYQKISTSILVLPSGEQKVYPIKTPKREKVPDDYGSPNVWIETDLTNDHDYFYVKGKSNLLEGTSLTASYYSSDDAVIAQNWVSSSANVESDGTFLLQIPYDTITENGSIVITSKGNHSHVLKTKMKEIYGEQFEKLSGEQIVPNEEGGKMIQFVLHPKPPIVKAPEKTRLTTDGEETKIQLPNDILFDHDQSDLKPDAQKTLNELIQSLEKLKADTVIQINGHTDNNGDDQYNMTLSEKRAKSVDTYLRQSGKVDHIKISTTGYGETMPISSNETEDGKAKNRRVEIVINPR</sequence>
<dbReference type="PROSITE" id="PS51123">
    <property type="entry name" value="OMPA_2"/>
    <property type="match status" value="1"/>
</dbReference>
<keyword evidence="2 4" id="KW-0472">Membrane</keyword>
<dbReference type="InterPro" id="IPR050330">
    <property type="entry name" value="Bact_OuterMem_StrucFunc"/>
</dbReference>
<dbReference type="PRINTS" id="PR01021">
    <property type="entry name" value="OMPADOMAIN"/>
</dbReference>
<dbReference type="Proteomes" id="UP001431131">
    <property type="component" value="Unassembled WGS sequence"/>
</dbReference>
<evidence type="ECO:0000259" key="6">
    <source>
        <dbReference type="PROSITE" id="PS51123"/>
    </source>
</evidence>
<evidence type="ECO:0000313" key="7">
    <source>
        <dbReference type="EMBL" id="MCH1624470.1"/>
    </source>
</evidence>
<protein>
    <submittedName>
        <fullName evidence="7">OmpA family protein</fullName>
    </submittedName>
</protein>
<dbReference type="CDD" id="cd07185">
    <property type="entry name" value="OmpA_C-like"/>
    <property type="match status" value="1"/>
</dbReference>